<keyword evidence="2" id="KW-1185">Reference proteome</keyword>
<reference evidence="1" key="1">
    <citation type="submission" date="2021-06" db="EMBL/GenBank/DDBJ databases">
        <title>Parelaphostrongylus tenuis whole genome reference sequence.</title>
        <authorList>
            <person name="Garwood T.J."/>
            <person name="Larsen P.A."/>
            <person name="Fountain-Jones N.M."/>
            <person name="Garbe J.R."/>
            <person name="Macchietto M.G."/>
            <person name="Kania S.A."/>
            <person name="Gerhold R.W."/>
            <person name="Richards J.E."/>
            <person name="Wolf T.M."/>
        </authorList>
    </citation>
    <scope>NUCLEOTIDE SEQUENCE</scope>
    <source>
        <strain evidence="1">MNPRO001-30</strain>
        <tissue evidence="1">Meninges</tissue>
    </source>
</reference>
<accession>A0AAD5R4U7</accession>
<dbReference type="Proteomes" id="UP001196413">
    <property type="component" value="Unassembled WGS sequence"/>
</dbReference>
<evidence type="ECO:0000313" key="1">
    <source>
        <dbReference type="EMBL" id="KAJ1369688.1"/>
    </source>
</evidence>
<dbReference type="AlphaFoldDB" id="A0AAD5R4U7"/>
<dbReference type="EMBL" id="JAHQIW010006655">
    <property type="protein sequence ID" value="KAJ1369688.1"/>
    <property type="molecule type" value="Genomic_DNA"/>
</dbReference>
<evidence type="ECO:0000313" key="2">
    <source>
        <dbReference type="Proteomes" id="UP001196413"/>
    </source>
</evidence>
<comment type="caution">
    <text evidence="1">The sequence shown here is derived from an EMBL/GenBank/DDBJ whole genome shotgun (WGS) entry which is preliminary data.</text>
</comment>
<proteinExistence type="predicted"/>
<name>A0AAD5R4U7_PARTN</name>
<organism evidence="1 2">
    <name type="scientific">Parelaphostrongylus tenuis</name>
    <name type="common">Meningeal worm</name>
    <dbReference type="NCBI Taxonomy" id="148309"/>
    <lineage>
        <taxon>Eukaryota</taxon>
        <taxon>Metazoa</taxon>
        <taxon>Ecdysozoa</taxon>
        <taxon>Nematoda</taxon>
        <taxon>Chromadorea</taxon>
        <taxon>Rhabditida</taxon>
        <taxon>Rhabditina</taxon>
        <taxon>Rhabditomorpha</taxon>
        <taxon>Strongyloidea</taxon>
        <taxon>Metastrongylidae</taxon>
        <taxon>Parelaphostrongylus</taxon>
    </lineage>
</organism>
<gene>
    <name evidence="1" type="ORF">KIN20_031216</name>
</gene>
<protein>
    <submittedName>
        <fullName evidence="1">Uncharacterized protein</fullName>
    </submittedName>
</protein>
<sequence>MVVAPPQRFPEWMGVLKKMIAKESDSVSVEKAGQNLLHRGPDNVCLLGVSYESRDYRAQSQTKVGAREAAVGDMAQRGSEVSLRMEAPARNEMTIKQNYFDLYVVFLYISLYRVI</sequence>